<keyword evidence="7 11" id="KW-1133">Transmembrane helix</keyword>
<evidence type="ECO:0000256" key="1">
    <source>
        <dbReference type="ARBA" id="ARBA00002536"/>
    </source>
</evidence>
<proteinExistence type="inferred from homology"/>
<evidence type="ECO:0000313" key="13">
    <source>
        <dbReference type="Proteomes" id="UP000662111"/>
    </source>
</evidence>
<comment type="catalytic activity">
    <reaction evidence="9 10">
        <text>4 Fe(II)-[cytochrome c] + O2 + 8 H(+)(in) = 4 Fe(III)-[cytochrome c] + 2 H2O + 4 H(+)(out)</text>
        <dbReference type="Rhea" id="RHEA:11436"/>
        <dbReference type="Rhea" id="RHEA-COMP:10350"/>
        <dbReference type="Rhea" id="RHEA-COMP:14399"/>
        <dbReference type="ChEBI" id="CHEBI:15377"/>
        <dbReference type="ChEBI" id="CHEBI:15378"/>
        <dbReference type="ChEBI" id="CHEBI:15379"/>
        <dbReference type="ChEBI" id="CHEBI:29033"/>
        <dbReference type="ChEBI" id="CHEBI:29034"/>
        <dbReference type="EC" id="7.1.1.9"/>
    </reaction>
</comment>
<dbReference type="PIRSF" id="PIRSF017385">
    <property type="entry name" value="CtaF"/>
    <property type="match status" value="1"/>
</dbReference>
<comment type="subunit">
    <text evidence="10">Associates with subunits I, II and III to form cytochrome c oxidase.</text>
</comment>
<evidence type="ECO:0000256" key="2">
    <source>
        <dbReference type="ARBA" id="ARBA00004651"/>
    </source>
</evidence>
<feature type="transmembrane region" description="Helical" evidence="11">
    <location>
        <begin position="105"/>
        <end position="127"/>
    </location>
</feature>
<evidence type="ECO:0000256" key="9">
    <source>
        <dbReference type="ARBA" id="ARBA00047816"/>
    </source>
</evidence>
<evidence type="ECO:0000256" key="10">
    <source>
        <dbReference type="PIRNR" id="PIRNR017385"/>
    </source>
</evidence>
<keyword evidence="13" id="KW-1185">Reference proteome</keyword>
<comment type="caution">
    <text evidence="12">The sequence shown here is derived from an EMBL/GenBank/DDBJ whole genome shotgun (WGS) entry which is preliminary data.</text>
</comment>
<evidence type="ECO:0000256" key="8">
    <source>
        <dbReference type="ARBA" id="ARBA00023136"/>
    </source>
</evidence>
<organism evidence="12 13">
    <name type="scientific">Ornithinimicrobium pekingense</name>
    <dbReference type="NCBI Taxonomy" id="384677"/>
    <lineage>
        <taxon>Bacteria</taxon>
        <taxon>Bacillati</taxon>
        <taxon>Actinomycetota</taxon>
        <taxon>Actinomycetes</taxon>
        <taxon>Micrococcales</taxon>
        <taxon>Ornithinimicrobiaceae</taxon>
        <taxon>Ornithinimicrobium</taxon>
    </lineage>
</organism>
<evidence type="ECO:0000256" key="6">
    <source>
        <dbReference type="ARBA" id="ARBA00022967"/>
    </source>
</evidence>
<dbReference type="Proteomes" id="UP000662111">
    <property type="component" value="Unassembled WGS sequence"/>
</dbReference>
<keyword evidence="5 11" id="KW-0812">Transmembrane</keyword>
<accession>A0ABQ2F7M9</accession>
<reference evidence="13" key="1">
    <citation type="journal article" date="2019" name="Int. J. Syst. Evol. Microbiol.">
        <title>The Global Catalogue of Microorganisms (GCM) 10K type strain sequencing project: providing services to taxonomists for standard genome sequencing and annotation.</title>
        <authorList>
            <consortium name="The Broad Institute Genomics Platform"/>
            <consortium name="The Broad Institute Genome Sequencing Center for Infectious Disease"/>
            <person name="Wu L."/>
            <person name="Ma J."/>
        </authorList>
    </citation>
    <scope>NUCLEOTIDE SEQUENCE [LARGE SCALE GENOMIC DNA]</scope>
    <source>
        <strain evidence="13">CGMCC 1.5362</strain>
    </source>
</reference>
<keyword evidence="4 10" id="KW-1003">Cell membrane</keyword>
<comment type="function">
    <text evidence="1 10">Part of cytochrome c oxidase, its function is unknown.</text>
</comment>
<evidence type="ECO:0000313" key="12">
    <source>
        <dbReference type="EMBL" id="GGK69297.1"/>
    </source>
</evidence>
<name>A0ABQ2F7M9_9MICO</name>
<evidence type="ECO:0000256" key="7">
    <source>
        <dbReference type="ARBA" id="ARBA00022989"/>
    </source>
</evidence>
<keyword evidence="8 10" id="KW-0472">Membrane</keyword>
<dbReference type="InterPro" id="IPR021050">
    <property type="entry name" value="Cyt_c_oxidase_su4_actinobac"/>
</dbReference>
<keyword evidence="6 10" id="KW-1278">Translocase</keyword>
<dbReference type="RefSeq" id="WP_022921429.1">
    <property type="nucleotide sequence ID" value="NZ_BMLB01000003.1"/>
</dbReference>
<comment type="similarity">
    <text evidence="3 10">Belongs to the cytochrome c oxidase bacterial subunit CtaF family.</text>
</comment>
<feature type="transmembrane region" description="Helical" evidence="11">
    <location>
        <begin position="31"/>
        <end position="52"/>
    </location>
</feature>
<feature type="transmembrane region" description="Helical" evidence="11">
    <location>
        <begin position="7"/>
        <end position="25"/>
    </location>
</feature>
<comment type="subcellular location">
    <subcellularLocation>
        <location evidence="2">Cell membrane</location>
        <topology evidence="2">Multi-pass membrane protein</topology>
    </subcellularLocation>
</comment>
<evidence type="ECO:0000256" key="11">
    <source>
        <dbReference type="SAM" id="Phobius"/>
    </source>
</evidence>
<dbReference type="EMBL" id="BMLB01000003">
    <property type="protein sequence ID" value="GGK69297.1"/>
    <property type="molecule type" value="Genomic_DNA"/>
</dbReference>
<sequence>MRNETKVFLVLVPFFLIVATIYALWTDWSEWVGIVALYLTSIMVGFVAWFFWLSGKTVDARPEDDLEGEISDQSGDYGHFAPYSWWPLWLGLSLTTAVLGVGVGWWLFVIAVPFVAISTIGWTFEYFRGERAV</sequence>
<evidence type="ECO:0000256" key="3">
    <source>
        <dbReference type="ARBA" id="ARBA00006870"/>
    </source>
</evidence>
<protein>
    <recommendedName>
        <fullName evidence="10">Cytochrome c oxidase polypeptide 4</fullName>
        <ecNumber evidence="10">7.1.1.9</ecNumber>
    </recommendedName>
    <alternativeName>
        <fullName evidence="10">Cytochrome aa3 subunit 4</fullName>
    </alternativeName>
    <alternativeName>
        <fullName evidence="10">Cytochrome c oxidase polypeptide IV</fullName>
    </alternativeName>
</protein>
<evidence type="ECO:0000256" key="5">
    <source>
        <dbReference type="ARBA" id="ARBA00022692"/>
    </source>
</evidence>
<dbReference type="EC" id="7.1.1.9" evidence="10"/>
<gene>
    <name evidence="12" type="primary">ctaF</name>
    <name evidence="12" type="ORF">GCM10011509_17100</name>
</gene>
<dbReference type="Pfam" id="PF12270">
    <property type="entry name" value="Cyt_c_ox_IV"/>
    <property type="match status" value="1"/>
</dbReference>
<evidence type="ECO:0000256" key="4">
    <source>
        <dbReference type="ARBA" id="ARBA00022475"/>
    </source>
</evidence>